<keyword evidence="4 7" id="KW-0975">Bacterial flagellum</keyword>
<dbReference type="NCBIfam" id="NF010115">
    <property type="entry name" value="PRK13588.1"/>
    <property type="match status" value="1"/>
</dbReference>
<evidence type="ECO:0000259" key="8">
    <source>
        <dbReference type="Pfam" id="PF00669"/>
    </source>
</evidence>
<sequence length="514" mass="53583">MSFRINTNVAALNAHTIGVQNNRALSSSLEKLSSGLRINKAADDASGMAIADSLRSQSESLGQAVKNANDAIGMIQVADKAMDEQIKILDTIKTKAIQAAQDGQTTETRKALQADITRLLEELDNIANTTSFNGQQMLSGAFNNKEFQIGAYSNTTIKATIGATSSDKIGQVRMETASFDGIGMLASAGAKNLTEVAFNFKEVNGTEEYEIETVKISNSAGTGIGVLSEAINRYSDKLGVRASWNVVATGGVPVQSGTVRGLTINGVNIGSIDEVKKNDADGRLVNAINAVKDSTGVEAYTDITGRINIKSVDGRAISIQTISATGAVFGGGNFAGISGTNHAIVGRLTLTRTSAKDIVVSGTNFSHVGFHSAQGVAEATVALRSLLGDFNANVASASGANANVAQANLNSQGLSSGVTSLAGAMIVMDMAESARIQLDRIRSDMGSVQNQLTATINNISVTQVNVKAAESQIRDVDFAAESANFSKHNILAQSGSFAMAQANAVQQNVLRLLQ</sequence>
<dbReference type="GO" id="GO:0005576">
    <property type="term" value="C:extracellular region"/>
    <property type="evidence" value="ECO:0007669"/>
    <property type="project" value="UniProtKB-SubCell"/>
</dbReference>
<evidence type="ECO:0000256" key="6">
    <source>
        <dbReference type="ARBA" id="ARBA00025928"/>
    </source>
</evidence>
<evidence type="ECO:0000256" key="5">
    <source>
        <dbReference type="ARBA" id="ARBA00025143"/>
    </source>
</evidence>
<evidence type="ECO:0000256" key="1">
    <source>
        <dbReference type="ARBA" id="ARBA00005709"/>
    </source>
</evidence>
<keyword evidence="3" id="KW-0843">Virulence</keyword>
<dbReference type="OrthoDB" id="9796789at2"/>
<dbReference type="Gene3D" id="6.10.10.10">
    <property type="entry name" value="Flagellar export chaperone, C-terminal domain"/>
    <property type="match status" value="1"/>
</dbReference>
<dbReference type="Pfam" id="PF07196">
    <property type="entry name" value="Flagellin_IN"/>
    <property type="match status" value="2"/>
</dbReference>
<dbReference type="AlphaFoldDB" id="A0A1B1U4B7"/>
<dbReference type="InterPro" id="IPR042187">
    <property type="entry name" value="Flagellin_C_sub2"/>
</dbReference>
<evidence type="ECO:0000256" key="4">
    <source>
        <dbReference type="ARBA" id="ARBA00023143"/>
    </source>
</evidence>
<gene>
    <name evidence="10" type="ORF">BBW65_01655</name>
</gene>
<dbReference type="GO" id="GO:0005198">
    <property type="term" value="F:structural molecule activity"/>
    <property type="evidence" value="ECO:0007669"/>
    <property type="project" value="UniProtKB-UniRule"/>
</dbReference>
<evidence type="ECO:0000256" key="7">
    <source>
        <dbReference type="RuleBase" id="RU362073"/>
    </source>
</evidence>
<dbReference type="PRINTS" id="PR00207">
    <property type="entry name" value="FLAGELLIN"/>
</dbReference>
<name>A0A1B1U4B7_9HELI</name>
<feature type="domain" description="Flagellin C-terminal" evidence="9">
    <location>
        <begin position="428"/>
        <end position="513"/>
    </location>
</feature>
<keyword evidence="10" id="KW-0282">Flagellum</keyword>
<feature type="domain" description="Flagellin N-terminal" evidence="8">
    <location>
        <begin position="5"/>
        <end position="141"/>
    </location>
</feature>
<dbReference type="SUPFAM" id="SSF64518">
    <property type="entry name" value="Phase 1 flagellin"/>
    <property type="match status" value="1"/>
</dbReference>
<dbReference type="Gene3D" id="1.20.1330.10">
    <property type="entry name" value="f41 fragment of flagellin, N-terminal domain"/>
    <property type="match status" value="1"/>
</dbReference>
<dbReference type="PANTHER" id="PTHR42792">
    <property type="entry name" value="FLAGELLIN"/>
    <property type="match status" value="1"/>
</dbReference>
<dbReference type="Pfam" id="PF00700">
    <property type="entry name" value="Flagellin_C"/>
    <property type="match status" value="1"/>
</dbReference>
<dbReference type="GO" id="GO:0009288">
    <property type="term" value="C:bacterial-type flagellum"/>
    <property type="evidence" value="ECO:0007669"/>
    <property type="project" value="UniProtKB-SubCell"/>
</dbReference>
<keyword evidence="10" id="KW-0966">Cell projection</keyword>
<keyword evidence="11" id="KW-1185">Reference proteome</keyword>
<evidence type="ECO:0000256" key="3">
    <source>
        <dbReference type="ARBA" id="ARBA00023026"/>
    </source>
</evidence>
<reference evidence="11" key="1">
    <citation type="submission" date="2016-07" db="EMBL/GenBank/DDBJ databases">
        <authorList>
            <person name="Florea S."/>
            <person name="Webb J.S."/>
            <person name="Jaromczyk J."/>
            <person name="Schardl C.L."/>
        </authorList>
    </citation>
    <scope>NUCLEOTIDE SEQUENCE [LARGE SCALE GENOMIC DNA]</scope>
    <source>
        <strain evidence="11">MIT 01-6242</strain>
    </source>
</reference>
<dbReference type="InterPro" id="IPR001029">
    <property type="entry name" value="Flagellin_N"/>
</dbReference>
<proteinExistence type="inferred from homology"/>
<dbReference type="Gene3D" id="3.30.70.2120">
    <property type="match status" value="1"/>
</dbReference>
<dbReference type="InterPro" id="IPR010810">
    <property type="entry name" value="Flagellin_hook_IN_motif"/>
</dbReference>
<evidence type="ECO:0000313" key="10">
    <source>
        <dbReference type="EMBL" id="ANV97589.1"/>
    </source>
</evidence>
<dbReference type="Pfam" id="PF00669">
    <property type="entry name" value="Flagellin_N"/>
    <property type="match status" value="1"/>
</dbReference>
<comment type="similarity">
    <text evidence="1 7">Belongs to the bacterial flagellin family.</text>
</comment>
<comment type="subcellular location">
    <subcellularLocation>
        <location evidence="7">Secreted</location>
    </subcellularLocation>
    <subcellularLocation>
        <location evidence="7">Bacterial flagellum</location>
    </subcellularLocation>
</comment>
<dbReference type="KEGG" id="het:BBW65_01655"/>
<dbReference type="EMBL" id="CP016503">
    <property type="protein sequence ID" value="ANV97589.1"/>
    <property type="molecule type" value="Genomic_DNA"/>
</dbReference>
<comment type="subunit">
    <text evidence="6">Heteromer of FlaA and FlaB. FlaB is located proximal to the hook while the remainder of the filament is composed of the predominant FlaA.</text>
</comment>
<dbReference type="InterPro" id="IPR001492">
    <property type="entry name" value="Flagellin"/>
</dbReference>
<comment type="function">
    <text evidence="5">Flagellin is the subunit protein which polymerizes to form the filaments of bacterial flagella. Important for motility and virulence.</text>
</comment>
<organism evidence="10 11">
    <name type="scientific">Helicobacter enhydrae</name>
    <dbReference type="NCBI Taxonomy" id="222136"/>
    <lineage>
        <taxon>Bacteria</taxon>
        <taxon>Pseudomonadati</taxon>
        <taxon>Campylobacterota</taxon>
        <taxon>Epsilonproteobacteria</taxon>
        <taxon>Campylobacterales</taxon>
        <taxon>Helicobacteraceae</taxon>
        <taxon>Helicobacter</taxon>
    </lineage>
</organism>
<keyword evidence="10" id="KW-0969">Cilium</keyword>
<evidence type="ECO:0000313" key="11">
    <source>
        <dbReference type="Proteomes" id="UP000092884"/>
    </source>
</evidence>
<keyword evidence="2 7" id="KW-0964">Secreted</keyword>
<dbReference type="PANTHER" id="PTHR42792:SF2">
    <property type="entry name" value="FLAGELLIN"/>
    <property type="match status" value="1"/>
</dbReference>
<evidence type="ECO:0000256" key="2">
    <source>
        <dbReference type="ARBA" id="ARBA00022525"/>
    </source>
</evidence>
<dbReference type="Proteomes" id="UP000092884">
    <property type="component" value="Chromosome"/>
</dbReference>
<evidence type="ECO:0000259" key="9">
    <source>
        <dbReference type="Pfam" id="PF00700"/>
    </source>
</evidence>
<dbReference type="RefSeq" id="WP_066338841.1">
    <property type="nucleotide sequence ID" value="NZ_CP016503.1"/>
</dbReference>
<dbReference type="InterPro" id="IPR046358">
    <property type="entry name" value="Flagellin_C"/>
</dbReference>
<protein>
    <recommendedName>
        <fullName evidence="7">Flagellin</fullName>
    </recommendedName>
</protein>
<accession>A0A1B1U4B7</accession>
<dbReference type="STRING" id="222136.BBW65_01655"/>